<dbReference type="InterPro" id="IPR020472">
    <property type="entry name" value="WD40_PAC1"/>
</dbReference>
<reference evidence="5" key="1">
    <citation type="submission" date="2016-04" db="EMBL/GenBank/DDBJ databases">
        <authorList>
            <person name="Evans L.H."/>
            <person name="Alamgir A."/>
            <person name="Owens N."/>
            <person name="Weber N.D."/>
            <person name="Virtaneva K."/>
            <person name="Barbian K."/>
            <person name="Babar A."/>
            <person name="Rosenke K."/>
        </authorList>
    </citation>
    <scope>NUCLEOTIDE SEQUENCE [LARGE SCALE GENOMIC DNA]</scope>
    <source>
        <strain evidence="5">CBS 101.48</strain>
    </source>
</reference>
<dbReference type="CDD" id="cd00200">
    <property type="entry name" value="WD40"/>
    <property type="match status" value="1"/>
</dbReference>
<evidence type="ECO:0000256" key="2">
    <source>
        <dbReference type="ARBA" id="ARBA00022737"/>
    </source>
</evidence>
<dbReference type="Gene3D" id="2.130.10.10">
    <property type="entry name" value="YVTN repeat-like/Quinoprotein amine dehydrogenase"/>
    <property type="match status" value="2"/>
</dbReference>
<dbReference type="Gene3D" id="6.10.280.220">
    <property type="match status" value="1"/>
</dbReference>
<feature type="repeat" description="WD" evidence="3">
    <location>
        <begin position="520"/>
        <end position="559"/>
    </location>
</feature>
<dbReference type="Proteomes" id="UP000078561">
    <property type="component" value="Unassembled WGS sequence"/>
</dbReference>
<dbReference type="PANTHER" id="PTHR19848:SF8">
    <property type="entry name" value="F-BOX AND WD REPEAT DOMAIN CONTAINING 7"/>
    <property type="match status" value="1"/>
</dbReference>
<feature type="repeat" description="WD" evidence="3">
    <location>
        <begin position="497"/>
        <end position="519"/>
    </location>
</feature>
<feature type="region of interest" description="Disordered" evidence="4">
    <location>
        <begin position="259"/>
        <end position="279"/>
    </location>
</feature>
<dbReference type="PROSITE" id="PS50082">
    <property type="entry name" value="WD_REPEATS_2"/>
    <property type="match status" value="6"/>
</dbReference>
<dbReference type="EMBL" id="LT551908">
    <property type="protein sequence ID" value="SAL97710.1"/>
    <property type="molecule type" value="Genomic_DNA"/>
</dbReference>
<dbReference type="SMART" id="SM00320">
    <property type="entry name" value="WD40"/>
    <property type="match status" value="7"/>
</dbReference>
<evidence type="ECO:0000313" key="6">
    <source>
        <dbReference type="Proteomes" id="UP000078561"/>
    </source>
</evidence>
<dbReference type="PRINTS" id="PR00320">
    <property type="entry name" value="GPROTEINBRPT"/>
</dbReference>
<keyword evidence="6" id="KW-1185">Reference proteome</keyword>
<sequence>MGTRFDSTASSSSTRRHSVALDDSFSSQLTGSSYTLAVAARDRAVGLATTARDWLRPEWTAPTLESLTTVMFSPLAAHPVYRSETMVKAIQLAQQHQRTSSSSSSSSSSSTAHLVLHRSTPWPSSSVLLQAEIPESTSSLSLFQGFATTYPSLATTRASPRKNRQRRKKQPIQLDASTLADQPKSLKRIYAEREKKLRESDKLEMQMTSTSNEIRQIDMQIDELINKRKALETKWTKLEGKEQALQLKIEELTEKIMDETDDSTEGAKRAPHYQSEDESDEEYDFGECFKSLHGHGGAILCVDFDHAKGTLVSSSLDDTLRVWDLRNGRCCGQLEGHTNLVRCLQLDDTQRLLTGADDGTIKQWDLSNIMSSSSSLSVDEYSSFSEFSSAQASPSLTPSDGTSSSLNSYCLASFEGHQGEVTAIHADSSHLVSGSNDKTMKLWDLETQNCLLTMDVMWASQHSGTNTSSWSFDSLKMNIFEPSTDYIAALQFWNFALASGTMDGKLRMWDLRTGQTHRTLPGHKGAITALQFDEIHLVSGSADKTIRVWDLRTGSVFDTLTFAEPVSSLRFSQSKIISATTDIDVYNRTSFQHTKLGGHTGSVDSLQYRNNVLASGGKDKIVKLWAM</sequence>
<dbReference type="InterPro" id="IPR001680">
    <property type="entry name" value="WD40_rpt"/>
</dbReference>
<feature type="repeat" description="WD" evidence="3">
    <location>
        <begin position="292"/>
        <end position="333"/>
    </location>
</feature>
<name>A0A168LYV2_ABSGL</name>
<dbReference type="PANTHER" id="PTHR19848">
    <property type="entry name" value="WD40 REPEAT PROTEIN"/>
    <property type="match status" value="1"/>
</dbReference>
<keyword evidence="2" id="KW-0677">Repeat</keyword>
<dbReference type="InterPro" id="IPR015943">
    <property type="entry name" value="WD40/YVTN_repeat-like_dom_sf"/>
</dbReference>
<dbReference type="FunCoup" id="A0A168LYV2">
    <property type="interactions" value="226"/>
</dbReference>
<dbReference type="InterPro" id="IPR019775">
    <property type="entry name" value="WD40_repeat_CS"/>
</dbReference>
<protein>
    <submittedName>
        <fullName evidence="5">Uncharacterized protein</fullName>
    </submittedName>
</protein>
<dbReference type="OrthoDB" id="496at2759"/>
<feature type="region of interest" description="Disordered" evidence="4">
    <location>
        <begin position="153"/>
        <end position="177"/>
    </location>
</feature>
<accession>A0A168LYV2</accession>
<evidence type="ECO:0000256" key="4">
    <source>
        <dbReference type="SAM" id="MobiDB-lite"/>
    </source>
</evidence>
<dbReference type="PROSITE" id="PS50294">
    <property type="entry name" value="WD_REPEATS_REGION"/>
    <property type="match status" value="5"/>
</dbReference>
<dbReference type="InParanoid" id="A0A168LYV2"/>
<dbReference type="SUPFAM" id="SSF50978">
    <property type="entry name" value="WD40 repeat-like"/>
    <property type="match status" value="1"/>
</dbReference>
<gene>
    <name evidence="5" type="primary">ABSGL_03218.1 scaffold 4278</name>
</gene>
<dbReference type="Pfam" id="PF00400">
    <property type="entry name" value="WD40"/>
    <property type="match status" value="5"/>
</dbReference>
<feature type="region of interest" description="Disordered" evidence="4">
    <location>
        <begin position="92"/>
        <end position="115"/>
    </location>
</feature>
<dbReference type="OMA" id="ERLRYMD"/>
<feature type="compositionally biased region" description="Basic residues" evidence="4">
    <location>
        <begin position="159"/>
        <end position="170"/>
    </location>
</feature>
<evidence type="ECO:0000313" key="5">
    <source>
        <dbReference type="EMBL" id="SAL97710.1"/>
    </source>
</evidence>
<proteinExistence type="predicted"/>
<evidence type="ECO:0000256" key="3">
    <source>
        <dbReference type="PROSITE-ProRule" id="PRU00221"/>
    </source>
</evidence>
<organism evidence="5">
    <name type="scientific">Absidia glauca</name>
    <name type="common">Pin mould</name>
    <dbReference type="NCBI Taxonomy" id="4829"/>
    <lineage>
        <taxon>Eukaryota</taxon>
        <taxon>Fungi</taxon>
        <taxon>Fungi incertae sedis</taxon>
        <taxon>Mucoromycota</taxon>
        <taxon>Mucoromycotina</taxon>
        <taxon>Mucoromycetes</taxon>
        <taxon>Mucorales</taxon>
        <taxon>Cunninghamellaceae</taxon>
        <taxon>Absidia</taxon>
    </lineage>
</organism>
<dbReference type="AlphaFoldDB" id="A0A168LYV2"/>
<dbReference type="STRING" id="4829.A0A168LYV2"/>
<feature type="repeat" description="WD" evidence="3">
    <location>
        <begin position="596"/>
        <end position="627"/>
    </location>
</feature>
<dbReference type="PROSITE" id="PS00678">
    <property type="entry name" value="WD_REPEATS_1"/>
    <property type="match status" value="4"/>
</dbReference>
<keyword evidence="1 3" id="KW-0853">WD repeat</keyword>
<evidence type="ECO:0000256" key="1">
    <source>
        <dbReference type="ARBA" id="ARBA00022574"/>
    </source>
</evidence>
<feature type="repeat" description="WD" evidence="3">
    <location>
        <begin position="334"/>
        <end position="374"/>
    </location>
</feature>
<dbReference type="InterPro" id="IPR036322">
    <property type="entry name" value="WD40_repeat_dom_sf"/>
</dbReference>
<feature type="compositionally biased region" description="Low complexity" evidence="4">
    <location>
        <begin position="100"/>
        <end position="110"/>
    </location>
</feature>
<feature type="repeat" description="WD" evidence="3">
    <location>
        <begin position="414"/>
        <end position="453"/>
    </location>
</feature>